<evidence type="ECO:0000313" key="7">
    <source>
        <dbReference type="Proteomes" id="UP000501094"/>
    </source>
</evidence>
<organism evidence="6 7">
    <name type="scientific">Candidatus Pelagibacter giovannonii</name>
    <dbReference type="NCBI Taxonomy" id="2563896"/>
    <lineage>
        <taxon>Bacteria</taxon>
        <taxon>Pseudomonadati</taxon>
        <taxon>Pseudomonadota</taxon>
        <taxon>Alphaproteobacteria</taxon>
        <taxon>Candidatus Pelagibacterales</taxon>
        <taxon>Candidatus Pelagibacteraceae</taxon>
        <taxon>Candidatus Pelagibacter</taxon>
    </lineage>
</organism>
<protein>
    <recommendedName>
        <fullName evidence="5">Inner membrane-spanning protein YciB</fullName>
    </recommendedName>
</protein>
<dbReference type="GO" id="GO:0005886">
    <property type="term" value="C:plasma membrane"/>
    <property type="evidence" value="ECO:0007669"/>
    <property type="project" value="UniProtKB-SubCell"/>
</dbReference>
<comment type="caution">
    <text evidence="5">Lacks conserved residue(s) required for the propagation of feature annotation.</text>
</comment>
<dbReference type="Pfam" id="PF04279">
    <property type="entry name" value="IspA"/>
    <property type="match status" value="1"/>
</dbReference>
<comment type="function">
    <text evidence="5">Plays a role in cell envelope biogenesis, maintenance of cell envelope integrity and membrane homeostasis.</text>
</comment>
<dbReference type="Proteomes" id="UP000501094">
    <property type="component" value="Chromosome"/>
</dbReference>
<reference evidence="6 7" key="1">
    <citation type="journal article" date="2020" name="Nat. Microbiol.">
        <title>Lysogenic host-virus interactions in SAR11 marine bacteria.</title>
        <authorList>
            <person name="Morris R.M."/>
            <person name="Cain K.R."/>
            <person name="Hvorecny K.L."/>
            <person name="Kollman J.M."/>
        </authorList>
    </citation>
    <scope>NUCLEOTIDE SEQUENCE [LARGE SCALE GENOMIC DNA]</scope>
    <source>
        <strain evidence="6 7">NP1</strain>
    </source>
</reference>
<dbReference type="PANTHER" id="PTHR36917">
    <property type="entry name" value="INTRACELLULAR SEPTATION PROTEIN A-RELATED"/>
    <property type="match status" value="1"/>
</dbReference>
<comment type="subcellular location">
    <subcellularLocation>
        <location evidence="5">Cell inner membrane</location>
        <topology evidence="5">Multi-pass membrane protein</topology>
    </subcellularLocation>
</comment>
<keyword evidence="2 5" id="KW-0812">Transmembrane</keyword>
<accession>A0A6H1Q2G0</accession>
<dbReference type="InterPro" id="IPR006008">
    <property type="entry name" value="YciB"/>
</dbReference>
<dbReference type="NCBIfam" id="NF001323">
    <property type="entry name" value="PRK00259.1-1"/>
    <property type="match status" value="1"/>
</dbReference>
<gene>
    <name evidence="5" type="primary">yciB</name>
    <name evidence="6" type="ORF">E5R92_04880</name>
</gene>
<keyword evidence="4 5" id="KW-0472">Membrane</keyword>
<name>A0A6H1Q2G0_9PROT</name>
<dbReference type="EMBL" id="CP038852">
    <property type="protein sequence ID" value="QIZ21112.1"/>
    <property type="molecule type" value="Genomic_DNA"/>
</dbReference>
<dbReference type="NCBIfam" id="TIGR00997">
    <property type="entry name" value="ispZ"/>
    <property type="match status" value="1"/>
</dbReference>
<sequence>MNKSFLKFATDFGPLAIFFYYYYNNDKNLAVAIPPLIVATLIALAVVWFFEKKIPMMPLISGVLITFFGGLTIYFNDPVFLYVKPTIINILFALALYFGKYFTNEPVLKKIMGKSITLTDMGWELLNKRWMYFFFGLAILNECVWRTQTEEFWVNFKVWGMLPITLIFTGFQISLINKHKLDE</sequence>
<feature type="transmembrane region" description="Helical" evidence="5">
    <location>
        <begin position="159"/>
        <end position="177"/>
    </location>
</feature>
<evidence type="ECO:0000313" key="6">
    <source>
        <dbReference type="EMBL" id="QIZ21112.1"/>
    </source>
</evidence>
<dbReference type="RefSeq" id="WP_168606975.1">
    <property type="nucleotide sequence ID" value="NZ_CP038852.1"/>
</dbReference>
<dbReference type="HAMAP" id="MF_00189">
    <property type="entry name" value="YciB"/>
    <property type="match status" value="1"/>
</dbReference>
<comment type="similarity">
    <text evidence="5">Belongs to the YciB family.</text>
</comment>
<dbReference type="KEGG" id="peg:E5R92_04880"/>
<keyword evidence="7" id="KW-1185">Reference proteome</keyword>
<evidence type="ECO:0000256" key="3">
    <source>
        <dbReference type="ARBA" id="ARBA00022989"/>
    </source>
</evidence>
<proteinExistence type="inferred from homology"/>
<dbReference type="PANTHER" id="PTHR36917:SF1">
    <property type="entry name" value="INNER MEMBRANE-SPANNING PROTEIN YCIB"/>
    <property type="match status" value="1"/>
</dbReference>
<dbReference type="AlphaFoldDB" id="A0A6H1Q2G0"/>
<evidence type="ECO:0000256" key="2">
    <source>
        <dbReference type="ARBA" id="ARBA00022692"/>
    </source>
</evidence>
<feature type="transmembrane region" description="Helical" evidence="5">
    <location>
        <begin position="29"/>
        <end position="50"/>
    </location>
</feature>
<feature type="transmembrane region" description="Helical" evidence="5">
    <location>
        <begin position="81"/>
        <end position="102"/>
    </location>
</feature>
<keyword evidence="3 5" id="KW-1133">Transmembrane helix</keyword>
<keyword evidence="5" id="KW-0997">Cell inner membrane</keyword>
<keyword evidence="1 5" id="KW-1003">Cell membrane</keyword>
<evidence type="ECO:0000256" key="5">
    <source>
        <dbReference type="HAMAP-Rule" id="MF_00189"/>
    </source>
</evidence>
<feature type="transmembrane region" description="Helical" evidence="5">
    <location>
        <begin position="57"/>
        <end position="75"/>
    </location>
</feature>
<evidence type="ECO:0000256" key="4">
    <source>
        <dbReference type="ARBA" id="ARBA00023136"/>
    </source>
</evidence>
<evidence type="ECO:0000256" key="1">
    <source>
        <dbReference type="ARBA" id="ARBA00022475"/>
    </source>
</evidence>